<protein>
    <recommendedName>
        <fullName evidence="2">histidine kinase</fullName>
        <ecNumber evidence="2">2.7.13.3</ecNumber>
    </recommendedName>
</protein>
<sequence>MSICEEMTDIRAYMSRIYEFFLPVCLSSGNNFVLETDSSIPRSIFVDKERYRQVISNLIGNAVKFCRNGKVEVSLSMISKTDGACEISFSVKDSGIGIKQEDMHKLFRPFSQIDSTPGKKYGGTGLGLAISQRIIQAFGSEIKVDSFPGKGSRFYFILKFKYKD</sequence>
<dbReference type="SMART" id="SM00387">
    <property type="entry name" value="HATPase_c"/>
    <property type="match status" value="1"/>
</dbReference>
<evidence type="ECO:0000256" key="5">
    <source>
        <dbReference type="ARBA" id="ARBA00022777"/>
    </source>
</evidence>
<organism evidence="7">
    <name type="scientific">bioreactor metagenome</name>
    <dbReference type="NCBI Taxonomy" id="1076179"/>
    <lineage>
        <taxon>unclassified sequences</taxon>
        <taxon>metagenomes</taxon>
        <taxon>ecological metagenomes</taxon>
    </lineage>
</organism>
<proteinExistence type="predicted"/>
<evidence type="ECO:0000256" key="2">
    <source>
        <dbReference type="ARBA" id="ARBA00012438"/>
    </source>
</evidence>
<dbReference type="FunFam" id="3.30.565.10:FF:000010">
    <property type="entry name" value="Sensor histidine kinase RcsC"/>
    <property type="match status" value="1"/>
</dbReference>
<dbReference type="GO" id="GO:0000155">
    <property type="term" value="F:phosphorelay sensor kinase activity"/>
    <property type="evidence" value="ECO:0007669"/>
    <property type="project" value="TreeGrafter"/>
</dbReference>
<keyword evidence="3" id="KW-0597">Phosphoprotein</keyword>
<dbReference type="InterPro" id="IPR036890">
    <property type="entry name" value="HATPase_C_sf"/>
</dbReference>
<evidence type="ECO:0000256" key="4">
    <source>
        <dbReference type="ARBA" id="ARBA00022679"/>
    </source>
</evidence>
<dbReference type="AlphaFoldDB" id="A0A645INW1"/>
<keyword evidence="5 7" id="KW-0418">Kinase</keyword>
<dbReference type="EMBL" id="VSSQ01119512">
    <property type="protein sequence ID" value="MPN52927.1"/>
    <property type="molecule type" value="Genomic_DNA"/>
</dbReference>
<dbReference type="PROSITE" id="PS50109">
    <property type="entry name" value="HIS_KIN"/>
    <property type="match status" value="1"/>
</dbReference>
<dbReference type="GO" id="GO:0005886">
    <property type="term" value="C:plasma membrane"/>
    <property type="evidence" value="ECO:0007669"/>
    <property type="project" value="TreeGrafter"/>
</dbReference>
<dbReference type="GO" id="GO:0009927">
    <property type="term" value="F:histidine phosphotransfer kinase activity"/>
    <property type="evidence" value="ECO:0007669"/>
    <property type="project" value="TreeGrafter"/>
</dbReference>
<dbReference type="InterPro" id="IPR004358">
    <property type="entry name" value="Sig_transdc_His_kin-like_C"/>
</dbReference>
<dbReference type="PANTHER" id="PTHR43047:SF72">
    <property type="entry name" value="OSMOSENSING HISTIDINE PROTEIN KINASE SLN1"/>
    <property type="match status" value="1"/>
</dbReference>
<dbReference type="PANTHER" id="PTHR43047">
    <property type="entry name" value="TWO-COMPONENT HISTIDINE PROTEIN KINASE"/>
    <property type="match status" value="1"/>
</dbReference>
<evidence type="ECO:0000256" key="1">
    <source>
        <dbReference type="ARBA" id="ARBA00000085"/>
    </source>
</evidence>
<keyword evidence="4 7" id="KW-0808">Transferase</keyword>
<comment type="caution">
    <text evidence="7">The sequence shown here is derived from an EMBL/GenBank/DDBJ whole genome shotgun (WGS) entry which is preliminary data.</text>
</comment>
<gene>
    <name evidence="7" type="primary">barA_15</name>
    <name evidence="7" type="ORF">SDC9_200590</name>
</gene>
<dbReference type="SUPFAM" id="SSF55874">
    <property type="entry name" value="ATPase domain of HSP90 chaperone/DNA topoisomerase II/histidine kinase"/>
    <property type="match status" value="1"/>
</dbReference>
<dbReference type="PRINTS" id="PR00344">
    <property type="entry name" value="BCTRLSENSOR"/>
</dbReference>
<dbReference type="Gene3D" id="3.30.565.10">
    <property type="entry name" value="Histidine kinase-like ATPase, C-terminal domain"/>
    <property type="match status" value="1"/>
</dbReference>
<accession>A0A645INW1</accession>
<evidence type="ECO:0000259" key="6">
    <source>
        <dbReference type="PROSITE" id="PS50109"/>
    </source>
</evidence>
<reference evidence="7" key="1">
    <citation type="submission" date="2019-08" db="EMBL/GenBank/DDBJ databases">
        <authorList>
            <person name="Kucharzyk K."/>
            <person name="Murdoch R.W."/>
            <person name="Higgins S."/>
            <person name="Loffler F."/>
        </authorList>
    </citation>
    <scope>NUCLEOTIDE SEQUENCE</scope>
</reference>
<dbReference type="EC" id="2.7.13.3" evidence="2"/>
<dbReference type="CDD" id="cd16922">
    <property type="entry name" value="HATPase_EvgS-ArcB-TorS-like"/>
    <property type="match status" value="1"/>
</dbReference>
<dbReference type="Pfam" id="PF02518">
    <property type="entry name" value="HATPase_c"/>
    <property type="match status" value="1"/>
</dbReference>
<name>A0A645INW1_9ZZZZ</name>
<comment type="catalytic activity">
    <reaction evidence="1">
        <text>ATP + protein L-histidine = ADP + protein N-phospho-L-histidine.</text>
        <dbReference type="EC" id="2.7.13.3"/>
    </reaction>
</comment>
<feature type="domain" description="Histidine kinase" evidence="6">
    <location>
        <begin position="1"/>
        <end position="162"/>
    </location>
</feature>
<evidence type="ECO:0000313" key="7">
    <source>
        <dbReference type="EMBL" id="MPN52927.1"/>
    </source>
</evidence>
<dbReference type="InterPro" id="IPR003594">
    <property type="entry name" value="HATPase_dom"/>
</dbReference>
<dbReference type="InterPro" id="IPR005467">
    <property type="entry name" value="His_kinase_dom"/>
</dbReference>
<evidence type="ECO:0000256" key="3">
    <source>
        <dbReference type="ARBA" id="ARBA00022553"/>
    </source>
</evidence>